<evidence type="ECO:0000313" key="1">
    <source>
        <dbReference type="EMBL" id="AIY89453.1"/>
    </source>
</evidence>
<dbReference type="AlphaFoldDB" id="A0A0A7GC95"/>
<dbReference type="HOGENOM" id="CLU_174522_0_0_2"/>
<dbReference type="Pfam" id="PF04242">
    <property type="entry name" value="DUF424"/>
    <property type="match status" value="1"/>
</dbReference>
<protein>
    <recommendedName>
        <fullName evidence="3">DUF424 domain-containing protein</fullName>
    </recommendedName>
</protein>
<dbReference type="Proteomes" id="UP000030624">
    <property type="component" value="Chromosome"/>
</dbReference>
<evidence type="ECO:0000313" key="2">
    <source>
        <dbReference type="Proteomes" id="UP000030624"/>
    </source>
</evidence>
<reference evidence="1 2" key="1">
    <citation type="journal article" date="2015" name="Appl. Environ. Microbiol.">
        <title>The Geoglobus acetivorans genome: Fe(III) reduction, acetate utilization, autotrophic growth, and degradation of aromatic compounds in a hyperthermophilic archaeon.</title>
        <authorList>
            <person name="Mardanov A.V."/>
            <person name="Slododkina G.B."/>
            <person name="Slobodkin A.I."/>
            <person name="Beletsky A.V."/>
            <person name="Gavrilov S.N."/>
            <person name="Kublanov I.V."/>
            <person name="Bonch-Osmolovskaya E.A."/>
            <person name="Skryabin K.G."/>
            <person name="Ravin N.V."/>
        </authorList>
    </citation>
    <scope>NUCLEOTIDE SEQUENCE [LARGE SCALE GENOMIC DNA]</scope>
    <source>
        <strain evidence="1 2">SBH6</strain>
    </source>
</reference>
<dbReference type="InterPro" id="IPR007355">
    <property type="entry name" value="DUF424"/>
</dbReference>
<dbReference type="STRING" id="565033.GACE_0395"/>
<organism evidence="1 2">
    <name type="scientific">Geoglobus acetivorans</name>
    <dbReference type="NCBI Taxonomy" id="565033"/>
    <lineage>
        <taxon>Archaea</taxon>
        <taxon>Methanobacteriati</taxon>
        <taxon>Methanobacteriota</taxon>
        <taxon>Archaeoglobi</taxon>
        <taxon>Archaeoglobales</taxon>
        <taxon>Archaeoglobaceae</taxon>
        <taxon>Geoglobus</taxon>
    </lineage>
</organism>
<dbReference type="EMBL" id="CP009552">
    <property type="protein sequence ID" value="AIY89453.1"/>
    <property type="molecule type" value="Genomic_DNA"/>
</dbReference>
<sequence length="98" mass="11401">MKYRMKVYRVKGEVLVAVCDEELIGRDFREGELKIEIREEFYGEKSYEESEVKKMLRQATIANISGERAVKLAISMGIVDENRVLKIGECWHAQMVVM</sequence>
<dbReference type="GeneID" id="24796999"/>
<evidence type="ECO:0008006" key="3">
    <source>
        <dbReference type="Google" id="ProtNLM"/>
    </source>
</evidence>
<dbReference type="RefSeq" id="WP_048090724.1">
    <property type="nucleotide sequence ID" value="NZ_CP009552.1"/>
</dbReference>
<proteinExistence type="predicted"/>
<accession>A0A0A7GC95</accession>
<name>A0A0A7GC95_GEOAI</name>
<gene>
    <name evidence="1" type="ORF">GACE_0395</name>
</gene>
<dbReference type="KEGG" id="gac:GACE_0395"/>
<dbReference type="Gene3D" id="3.30.1860.10">
    <property type="entry name" value="uncharacterized conserved protein from methanopyrus kandleri domain like"/>
    <property type="match status" value="1"/>
</dbReference>
<dbReference type="eggNOG" id="arCOG04051">
    <property type="taxonomic scope" value="Archaea"/>
</dbReference>